<dbReference type="InterPro" id="IPR003103">
    <property type="entry name" value="BAG_domain"/>
</dbReference>
<dbReference type="InterPro" id="IPR040400">
    <property type="entry name" value="BAG5/6/7/8"/>
</dbReference>
<dbReference type="STRING" id="4072.A0A2G2YJ94"/>
<dbReference type="Gene3D" id="1.25.40.410">
    <property type="match status" value="1"/>
</dbReference>
<evidence type="ECO:0000259" key="2">
    <source>
        <dbReference type="PROSITE" id="PS51035"/>
    </source>
</evidence>
<dbReference type="EMBL" id="AYRZ02000010">
    <property type="protein sequence ID" value="PHT69775.1"/>
    <property type="molecule type" value="Genomic_DNA"/>
</dbReference>
<reference evidence="3 4" key="1">
    <citation type="journal article" date="2014" name="Nat. Genet.">
        <title>Genome sequence of the hot pepper provides insights into the evolution of pungency in Capsicum species.</title>
        <authorList>
            <person name="Kim S."/>
            <person name="Park M."/>
            <person name="Yeom S.I."/>
            <person name="Kim Y.M."/>
            <person name="Lee J.M."/>
            <person name="Lee H.A."/>
            <person name="Seo E."/>
            <person name="Choi J."/>
            <person name="Cheong K."/>
            <person name="Kim K.T."/>
            <person name="Jung K."/>
            <person name="Lee G.W."/>
            <person name="Oh S.K."/>
            <person name="Bae C."/>
            <person name="Kim S.B."/>
            <person name="Lee H.Y."/>
            <person name="Kim S.Y."/>
            <person name="Kim M.S."/>
            <person name="Kang B.C."/>
            <person name="Jo Y.D."/>
            <person name="Yang H.B."/>
            <person name="Jeong H.J."/>
            <person name="Kang W.H."/>
            <person name="Kwon J.K."/>
            <person name="Shin C."/>
            <person name="Lim J.Y."/>
            <person name="Park J.H."/>
            <person name="Huh J.H."/>
            <person name="Kim J.S."/>
            <person name="Kim B.D."/>
            <person name="Cohen O."/>
            <person name="Paran I."/>
            <person name="Suh M.C."/>
            <person name="Lee S.B."/>
            <person name="Kim Y.K."/>
            <person name="Shin Y."/>
            <person name="Noh S.J."/>
            <person name="Park J."/>
            <person name="Seo Y.S."/>
            <person name="Kwon S.Y."/>
            <person name="Kim H.A."/>
            <person name="Park J.M."/>
            <person name="Kim H.J."/>
            <person name="Choi S.B."/>
            <person name="Bosland P.W."/>
            <person name="Reeves G."/>
            <person name="Jo S.H."/>
            <person name="Lee B.W."/>
            <person name="Cho H.T."/>
            <person name="Choi H.S."/>
            <person name="Lee M.S."/>
            <person name="Yu Y."/>
            <person name="Do Choi Y."/>
            <person name="Park B.S."/>
            <person name="van Deynze A."/>
            <person name="Ashrafi H."/>
            <person name="Hill T."/>
            <person name="Kim W.T."/>
            <person name="Pai H.S."/>
            <person name="Ahn H.K."/>
            <person name="Yeam I."/>
            <person name="Giovannoni J.J."/>
            <person name="Rose J.K."/>
            <person name="Sorensen I."/>
            <person name="Lee S.J."/>
            <person name="Kim R.W."/>
            <person name="Choi I.Y."/>
            <person name="Choi B.S."/>
            <person name="Lim J.S."/>
            <person name="Lee Y.H."/>
            <person name="Choi D."/>
        </authorList>
    </citation>
    <scope>NUCLEOTIDE SEQUENCE [LARGE SCALE GENOMIC DNA]</scope>
    <source>
        <strain evidence="4">cv. CM334</strain>
    </source>
</reference>
<dbReference type="PROSITE" id="PS51035">
    <property type="entry name" value="BAG"/>
    <property type="match status" value="1"/>
</dbReference>
<organism evidence="3 4">
    <name type="scientific">Capsicum annuum</name>
    <name type="common">Capsicum pepper</name>
    <dbReference type="NCBI Taxonomy" id="4072"/>
    <lineage>
        <taxon>Eukaryota</taxon>
        <taxon>Viridiplantae</taxon>
        <taxon>Streptophyta</taxon>
        <taxon>Embryophyta</taxon>
        <taxon>Tracheophyta</taxon>
        <taxon>Spermatophyta</taxon>
        <taxon>Magnoliopsida</taxon>
        <taxon>eudicotyledons</taxon>
        <taxon>Gunneridae</taxon>
        <taxon>Pentapetalae</taxon>
        <taxon>asterids</taxon>
        <taxon>lamiids</taxon>
        <taxon>Solanales</taxon>
        <taxon>Solanaceae</taxon>
        <taxon>Solanoideae</taxon>
        <taxon>Capsiceae</taxon>
        <taxon>Capsicum</taxon>
    </lineage>
</organism>
<evidence type="ECO:0000256" key="1">
    <source>
        <dbReference type="ARBA" id="ARBA00023186"/>
    </source>
</evidence>
<accession>A0A2G2YJ94</accession>
<evidence type="ECO:0000313" key="4">
    <source>
        <dbReference type="Proteomes" id="UP000222542"/>
    </source>
</evidence>
<dbReference type="PANTHER" id="PTHR33322">
    <property type="entry name" value="BAG DOMAIN CONTAINING PROTEIN, EXPRESSED"/>
    <property type="match status" value="1"/>
</dbReference>
<gene>
    <name evidence="3" type="ORF">T459_24879</name>
</gene>
<protein>
    <recommendedName>
        <fullName evidence="2">BAG domain-containing protein</fullName>
    </recommendedName>
</protein>
<keyword evidence="4" id="KW-1185">Reference proteome</keyword>
<keyword evidence="1" id="KW-0143">Chaperone</keyword>
<dbReference type="AlphaFoldDB" id="A0A2G2YJ94"/>
<dbReference type="InterPro" id="IPR043161">
    <property type="entry name" value="DOCK_C_lobe_A"/>
</dbReference>
<name>A0A2G2YJ94_CAPAN</name>
<dbReference type="Gramene" id="PHT69775">
    <property type="protein sequence ID" value="PHT69775"/>
    <property type="gene ID" value="T459_24879"/>
</dbReference>
<dbReference type="Pfam" id="PF06920">
    <property type="entry name" value="DHR-2_Lobe_A"/>
    <property type="match status" value="1"/>
</dbReference>
<dbReference type="GO" id="GO:0051087">
    <property type="term" value="F:protein-folding chaperone binding"/>
    <property type="evidence" value="ECO:0007669"/>
    <property type="project" value="InterPro"/>
</dbReference>
<reference evidence="3 4" key="2">
    <citation type="journal article" date="2017" name="Genome Biol.">
        <title>New reference genome sequences of hot pepper reveal the massive evolution of plant disease-resistance genes by retroduplication.</title>
        <authorList>
            <person name="Kim S."/>
            <person name="Park J."/>
            <person name="Yeom S.I."/>
            <person name="Kim Y.M."/>
            <person name="Seo E."/>
            <person name="Kim K.T."/>
            <person name="Kim M.S."/>
            <person name="Lee J.M."/>
            <person name="Cheong K."/>
            <person name="Shin H.S."/>
            <person name="Kim S.B."/>
            <person name="Han K."/>
            <person name="Lee J."/>
            <person name="Park M."/>
            <person name="Lee H.A."/>
            <person name="Lee H.Y."/>
            <person name="Lee Y."/>
            <person name="Oh S."/>
            <person name="Lee J.H."/>
            <person name="Choi E."/>
            <person name="Choi E."/>
            <person name="Lee S.E."/>
            <person name="Jeon J."/>
            <person name="Kim H."/>
            <person name="Choi G."/>
            <person name="Song H."/>
            <person name="Lee J."/>
            <person name="Lee S.C."/>
            <person name="Kwon J.K."/>
            <person name="Lee H.Y."/>
            <person name="Koo N."/>
            <person name="Hong Y."/>
            <person name="Kim R.W."/>
            <person name="Kang W.H."/>
            <person name="Huh J.H."/>
            <person name="Kang B.C."/>
            <person name="Yang T.J."/>
            <person name="Lee Y.H."/>
            <person name="Bennetzen J.L."/>
            <person name="Choi D."/>
        </authorList>
    </citation>
    <scope>NUCLEOTIDE SEQUENCE [LARGE SCALE GENOMIC DNA]</scope>
    <source>
        <strain evidence="4">cv. CM334</strain>
    </source>
</reference>
<comment type="caution">
    <text evidence="3">The sequence shown here is derived from an EMBL/GenBank/DDBJ whole genome shotgun (WGS) entry which is preliminary data.</text>
</comment>
<evidence type="ECO:0000313" key="3">
    <source>
        <dbReference type="EMBL" id="PHT69775.1"/>
    </source>
</evidence>
<dbReference type="PANTHER" id="PTHR33322:SF8">
    <property type="entry name" value="BAG FAMILY MOLECULAR CHAPERONE REGULATOR 5, MITOCHONDRIAL"/>
    <property type="match status" value="1"/>
</dbReference>
<sequence>MEQDKARSLYICGCPGMGKSLSMEKVNKALAVSLPTLSLPRSSLCGIILSMGTYGEVKFLSESLFMALDTSLGHALLFFVMNVNKYRYVTAESSYKLVMAFSPVLDLHIMWLLHLCEAHQEMQSWVEDAQCVVTIAGVVMQVECARENQDEQALIGLLLRLDSVPGVDPTVRELRRDLSRSIMRLQEILDVVSDTKIQNWDGFLMDWDDVVERMKMDVCNERGGGNELETFCAEHLGFGA</sequence>
<dbReference type="GO" id="GO:0006457">
    <property type="term" value="P:protein folding"/>
    <property type="evidence" value="ECO:0000318"/>
    <property type="project" value="GO_Central"/>
</dbReference>
<dbReference type="Pfam" id="PF02179">
    <property type="entry name" value="BAG"/>
    <property type="match status" value="1"/>
</dbReference>
<dbReference type="SUPFAM" id="SSF63491">
    <property type="entry name" value="BAG domain"/>
    <property type="match status" value="1"/>
</dbReference>
<dbReference type="Proteomes" id="UP000222542">
    <property type="component" value="Unassembled WGS sequence"/>
</dbReference>
<feature type="domain" description="BAG" evidence="2">
    <location>
        <begin position="154"/>
        <end position="193"/>
    </location>
</feature>
<dbReference type="InterPro" id="IPR046769">
    <property type="entry name" value="DOCKER_Lobe_A"/>
</dbReference>
<proteinExistence type="predicted"/>